<proteinExistence type="predicted"/>
<organism evidence="1 2">
    <name type="scientific">Rhododendron molle</name>
    <name type="common">Chinese azalea</name>
    <name type="synonym">Azalea mollis</name>
    <dbReference type="NCBI Taxonomy" id="49168"/>
    <lineage>
        <taxon>Eukaryota</taxon>
        <taxon>Viridiplantae</taxon>
        <taxon>Streptophyta</taxon>
        <taxon>Embryophyta</taxon>
        <taxon>Tracheophyta</taxon>
        <taxon>Spermatophyta</taxon>
        <taxon>Magnoliopsida</taxon>
        <taxon>eudicotyledons</taxon>
        <taxon>Gunneridae</taxon>
        <taxon>Pentapetalae</taxon>
        <taxon>asterids</taxon>
        <taxon>Ericales</taxon>
        <taxon>Ericaceae</taxon>
        <taxon>Ericoideae</taxon>
        <taxon>Rhodoreae</taxon>
        <taxon>Rhododendron</taxon>
    </lineage>
</organism>
<sequence length="133" mass="14806">MARVPFLLQLFSIVFLFEREEEICGDLGAGRFEFEFTELGALLRLLFGSAVECSIEVLIWFCSSVSANCLKTADKWGLFCVCSRCIECVCGRCNFLVLQFSALSSSLVLQFVALFGLGMAMRNEVDSNQTSIK</sequence>
<evidence type="ECO:0000313" key="2">
    <source>
        <dbReference type="Proteomes" id="UP001062846"/>
    </source>
</evidence>
<keyword evidence="2" id="KW-1185">Reference proteome</keyword>
<protein>
    <submittedName>
        <fullName evidence="1">Uncharacterized protein</fullName>
    </submittedName>
</protein>
<dbReference type="EMBL" id="CM046391">
    <property type="protein sequence ID" value="KAI8558608.1"/>
    <property type="molecule type" value="Genomic_DNA"/>
</dbReference>
<gene>
    <name evidence="1" type="ORF">RHMOL_Rhmol04G0109000</name>
</gene>
<reference evidence="1" key="1">
    <citation type="submission" date="2022-02" db="EMBL/GenBank/DDBJ databases">
        <title>Plant Genome Project.</title>
        <authorList>
            <person name="Zhang R.-G."/>
        </authorList>
    </citation>
    <scope>NUCLEOTIDE SEQUENCE</scope>
    <source>
        <strain evidence="1">AT1</strain>
    </source>
</reference>
<dbReference type="Proteomes" id="UP001062846">
    <property type="component" value="Chromosome 4"/>
</dbReference>
<evidence type="ECO:0000313" key="1">
    <source>
        <dbReference type="EMBL" id="KAI8558608.1"/>
    </source>
</evidence>
<name>A0ACC0P1J9_RHOML</name>
<accession>A0ACC0P1J9</accession>
<comment type="caution">
    <text evidence="1">The sequence shown here is derived from an EMBL/GenBank/DDBJ whole genome shotgun (WGS) entry which is preliminary data.</text>
</comment>